<gene>
    <name evidence="4" type="ordered locus">Swoo_1850</name>
</gene>
<dbReference type="KEGG" id="swd:Swoo_1850"/>
<evidence type="ECO:0000259" key="3">
    <source>
        <dbReference type="PROSITE" id="PS51186"/>
    </source>
</evidence>
<dbReference type="CDD" id="cd04301">
    <property type="entry name" value="NAT_SF"/>
    <property type="match status" value="1"/>
</dbReference>
<dbReference type="InterPro" id="IPR016181">
    <property type="entry name" value="Acyl_CoA_acyltransferase"/>
</dbReference>
<name>B1KPI1_SHEWM</name>
<dbReference type="AlphaFoldDB" id="B1KPI1"/>
<keyword evidence="2" id="KW-0012">Acyltransferase</keyword>
<dbReference type="InterPro" id="IPR000182">
    <property type="entry name" value="GNAT_dom"/>
</dbReference>
<dbReference type="SUPFAM" id="SSF55729">
    <property type="entry name" value="Acyl-CoA N-acyltransferases (Nat)"/>
    <property type="match status" value="1"/>
</dbReference>
<dbReference type="InterPro" id="IPR050832">
    <property type="entry name" value="Bact_Acetyltransf"/>
</dbReference>
<keyword evidence="1 4" id="KW-0808">Transferase</keyword>
<dbReference type="Gene3D" id="3.40.630.30">
    <property type="match status" value="1"/>
</dbReference>
<dbReference type="STRING" id="392500.Swoo_1850"/>
<dbReference type="GO" id="GO:0016747">
    <property type="term" value="F:acyltransferase activity, transferring groups other than amino-acyl groups"/>
    <property type="evidence" value="ECO:0007669"/>
    <property type="project" value="InterPro"/>
</dbReference>
<evidence type="ECO:0000256" key="1">
    <source>
        <dbReference type="ARBA" id="ARBA00022679"/>
    </source>
</evidence>
<dbReference type="eggNOG" id="COG0456">
    <property type="taxonomic scope" value="Bacteria"/>
</dbReference>
<evidence type="ECO:0000256" key="2">
    <source>
        <dbReference type="ARBA" id="ARBA00023315"/>
    </source>
</evidence>
<dbReference type="PANTHER" id="PTHR43877">
    <property type="entry name" value="AMINOALKYLPHOSPHONATE N-ACETYLTRANSFERASE-RELATED-RELATED"/>
    <property type="match status" value="1"/>
</dbReference>
<keyword evidence="5" id="KW-1185">Reference proteome</keyword>
<sequence length="161" mass="17531">MINIRAATIADTCNIWALRTKAISQACLSHYPKEVVKQWAASPMPSNFAEILISLHAIVAEDIGENKQSTLLGFGFIDKEQGRLESLFVDPKTSRKGVGKLIATALISSAQQANLTQLQLSSTLNAVAFYQSLGFDILEKTHWQHPSGFGLASVSMSKQLV</sequence>
<dbReference type="EMBL" id="CP000961">
    <property type="protein sequence ID" value="ACA86134.1"/>
    <property type="molecule type" value="Genomic_DNA"/>
</dbReference>
<feature type="domain" description="N-acetyltransferase" evidence="3">
    <location>
        <begin position="2"/>
        <end position="161"/>
    </location>
</feature>
<dbReference type="Proteomes" id="UP000002168">
    <property type="component" value="Chromosome"/>
</dbReference>
<reference evidence="4 5" key="1">
    <citation type="submission" date="2008-02" db="EMBL/GenBank/DDBJ databases">
        <title>Complete sequence of Shewanella woodyi ATCC 51908.</title>
        <authorList>
            <consortium name="US DOE Joint Genome Institute"/>
            <person name="Copeland A."/>
            <person name="Lucas S."/>
            <person name="Lapidus A."/>
            <person name="Glavina del Rio T."/>
            <person name="Dalin E."/>
            <person name="Tice H."/>
            <person name="Bruce D."/>
            <person name="Goodwin L."/>
            <person name="Pitluck S."/>
            <person name="Sims D."/>
            <person name="Brettin T."/>
            <person name="Detter J.C."/>
            <person name="Han C."/>
            <person name="Kuske C.R."/>
            <person name="Schmutz J."/>
            <person name="Larimer F."/>
            <person name="Land M."/>
            <person name="Hauser L."/>
            <person name="Kyrpides N."/>
            <person name="Lykidis A."/>
            <person name="Zhao J.-S."/>
            <person name="Richardson P."/>
        </authorList>
    </citation>
    <scope>NUCLEOTIDE SEQUENCE [LARGE SCALE GENOMIC DNA]</scope>
    <source>
        <strain evidence="5">ATCC 51908 / MS32</strain>
    </source>
</reference>
<evidence type="ECO:0000313" key="4">
    <source>
        <dbReference type="EMBL" id="ACA86134.1"/>
    </source>
</evidence>
<evidence type="ECO:0000313" key="5">
    <source>
        <dbReference type="Proteomes" id="UP000002168"/>
    </source>
</evidence>
<organism evidence="4 5">
    <name type="scientific">Shewanella woodyi (strain ATCC 51908 / MS32)</name>
    <dbReference type="NCBI Taxonomy" id="392500"/>
    <lineage>
        <taxon>Bacteria</taxon>
        <taxon>Pseudomonadati</taxon>
        <taxon>Pseudomonadota</taxon>
        <taxon>Gammaproteobacteria</taxon>
        <taxon>Alteromonadales</taxon>
        <taxon>Shewanellaceae</taxon>
        <taxon>Shewanella</taxon>
    </lineage>
</organism>
<proteinExistence type="predicted"/>
<dbReference type="RefSeq" id="WP_012324480.1">
    <property type="nucleotide sequence ID" value="NC_010506.1"/>
</dbReference>
<dbReference type="HOGENOM" id="CLU_087351_4_1_6"/>
<protein>
    <submittedName>
        <fullName evidence="4">GCN5-related N-acetyltransferase</fullName>
    </submittedName>
</protein>
<dbReference type="Pfam" id="PF13673">
    <property type="entry name" value="Acetyltransf_10"/>
    <property type="match status" value="1"/>
</dbReference>
<dbReference type="PROSITE" id="PS51186">
    <property type="entry name" value="GNAT"/>
    <property type="match status" value="1"/>
</dbReference>
<accession>B1KPI1</accession>